<dbReference type="EMBL" id="UAWN01000006">
    <property type="protein sequence ID" value="SQC12416.1"/>
    <property type="molecule type" value="Genomic_DNA"/>
</dbReference>
<reference evidence="2 3" key="1">
    <citation type="submission" date="2018-06" db="EMBL/GenBank/DDBJ databases">
        <authorList>
            <consortium name="Pathogen Informatics"/>
            <person name="Doyle S."/>
        </authorList>
    </citation>
    <scope>NUCLEOTIDE SEQUENCE [LARGE SCALE GENOMIC DNA]</scope>
    <source>
        <strain evidence="2 3">NCTC9128</strain>
    </source>
</reference>
<dbReference type="PROSITE" id="PS50983">
    <property type="entry name" value="FE_B12_PBP"/>
    <property type="match status" value="1"/>
</dbReference>
<accession>A0A2X3CL07</accession>
<organism evidence="2 3">
    <name type="scientific">Klebsiella pneumoniae</name>
    <dbReference type="NCBI Taxonomy" id="573"/>
    <lineage>
        <taxon>Bacteria</taxon>
        <taxon>Pseudomonadati</taxon>
        <taxon>Pseudomonadota</taxon>
        <taxon>Gammaproteobacteria</taxon>
        <taxon>Enterobacterales</taxon>
        <taxon>Enterobacteriaceae</taxon>
        <taxon>Klebsiella/Raoultella group</taxon>
        <taxon>Klebsiella</taxon>
        <taxon>Klebsiella pneumoniae complex</taxon>
    </lineage>
</organism>
<name>A0A2X3CL07_KLEPN</name>
<feature type="domain" description="Fe/B12 periplasmic-binding" evidence="1">
    <location>
        <begin position="1"/>
        <end position="84"/>
    </location>
</feature>
<dbReference type="InterPro" id="IPR002491">
    <property type="entry name" value="ABC_transptr_periplasmic_BD"/>
</dbReference>
<proteinExistence type="predicted"/>
<dbReference type="Gene3D" id="3.40.50.1980">
    <property type="entry name" value="Nitrogenase molybdenum iron protein domain"/>
    <property type="match status" value="1"/>
</dbReference>
<dbReference type="Proteomes" id="UP000251088">
    <property type="component" value="Unassembled WGS sequence"/>
</dbReference>
<dbReference type="AlphaFoldDB" id="A0A2X3CL07"/>
<evidence type="ECO:0000313" key="2">
    <source>
        <dbReference type="EMBL" id="SQC12416.1"/>
    </source>
</evidence>
<dbReference type="SUPFAM" id="SSF53807">
    <property type="entry name" value="Helical backbone' metal receptor"/>
    <property type="match status" value="1"/>
</dbReference>
<protein>
    <submittedName>
        <fullName evidence="2">ABC transporter substrate-binding protein</fullName>
    </submittedName>
</protein>
<evidence type="ECO:0000313" key="3">
    <source>
        <dbReference type="Proteomes" id="UP000251088"/>
    </source>
</evidence>
<gene>
    <name evidence="2" type="ORF">NCTC9128_01725</name>
</gene>
<dbReference type="Pfam" id="PF01497">
    <property type="entry name" value="Peripla_BP_2"/>
    <property type="match status" value="1"/>
</dbReference>
<sequence>MSWESIIAANPDVIVVASLDRNRWALDKAEEKIKFLKSDPAVSQLEAVKKGHIVVMDGQAMNPTIRTLYGAEQVGEQLRKMGLN</sequence>
<evidence type="ECO:0000259" key="1">
    <source>
        <dbReference type="PROSITE" id="PS50983"/>
    </source>
</evidence>